<dbReference type="NCBIfam" id="TIGR01020">
    <property type="entry name" value="uS5_euk_arch"/>
    <property type="match status" value="1"/>
</dbReference>
<dbReference type="InterPro" id="IPR005711">
    <property type="entry name" value="Ribosomal_uS5_euk/arc"/>
</dbReference>
<evidence type="ECO:0000256" key="2">
    <source>
        <dbReference type="ARBA" id="ARBA00022980"/>
    </source>
</evidence>
<comment type="similarity">
    <text evidence="1 7">Belongs to the universal ribosomal protein uS5 family.</text>
</comment>
<dbReference type="InterPro" id="IPR014721">
    <property type="entry name" value="Ribsml_uS5_D2-typ_fold_subgr"/>
</dbReference>
<dbReference type="InterPro" id="IPR000851">
    <property type="entry name" value="Ribosomal_uS5"/>
</dbReference>
<evidence type="ECO:0000313" key="10">
    <source>
        <dbReference type="EMBL" id="GKT24450.1"/>
    </source>
</evidence>
<organism evidence="10 11">
    <name type="scientific">Aduncisulcus paluster</name>
    <dbReference type="NCBI Taxonomy" id="2918883"/>
    <lineage>
        <taxon>Eukaryota</taxon>
        <taxon>Metamonada</taxon>
        <taxon>Carpediemonas-like organisms</taxon>
        <taxon>Aduncisulcus</taxon>
    </lineage>
</organism>
<feature type="region of interest" description="Disordered" evidence="8">
    <location>
        <begin position="11"/>
        <end position="44"/>
    </location>
</feature>
<dbReference type="Gene3D" id="3.30.160.20">
    <property type="match status" value="1"/>
</dbReference>
<accession>A0ABQ5K0H6</accession>
<evidence type="ECO:0000256" key="1">
    <source>
        <dbReference type="ARBA" id="ARBA00008945"/>
    </source>
</evidence>
<dbReference type="PROSITE" id="PS50881">
    <property type="entry name" value="S5_DSRBD"/>
    <property type="match status" value="1"/>
</dbReference>
<dbReference type="Proteomes" id="UP001057375">
    <property type="component" value="Unassembled WGS sequence"/>
</dbReference>
<evidence type="ECO:0000313" key="11">
    <source>
        <dbReference type="Proteomes" id="UP001057375"/>
    </source>
</evidence>
<dbReference type="Pfam" id="PF03719">
    <property type="entry name" value="Ribosomal_S5_C"/>
    <property type="match status" value="1"/>
</dbReference>
<evidence type="ECO:0000256" key="3">
    <source>
        <dbReference type="ARBA" id="ARBA00023274"/>
    </source>
</evidence>
<keyword evidence="2 6" id="KW-0689">Ribosomal protein</keyword>
<keyword evidence="11" id="KW-1185">Reference proteome</keyword>
<evidence type="ECO:0000256" key="8">
    <source>
        <dbReference type="SAM" id="MobiDB-lite"/>
    </source>
</evidence>
<evidence type="ECO:0000256" key="5">
    <source>
        <dbReference type="ARBA" id="ARBA00035407"/>
    </source>
</evidence>
<feature type="compositionally biased region" description="Basic residues" evidence="8">
    <location>
        <begin position="31"/>
        <end position="41"/>
    </location>
</feature>
<comment type="caution">
    <text evidence="10">The sequence shown here is derived from an EMBL/GenBank/DDBJ whole genome shotgun (WGS) entry which is preliminary data.</text>
</comment>
<dbReference type="SUPFAM" id="SSF54768">
    <property type="entry name" value="dsRNA-binding domain-like"/>
    <property type="match status" value="1"/>
</dbReference>
<evidence type="ECO:0000256" key="6">
    <source>
        <dbReference type="PROSITE-ProRule" id="PRU00268"/>
    </source>
</evidence>
<gene>
    <name evidence="10" type="ORF">ADUPG1_012737</name>
</gene>
<protein>
    <recommendedName>
        <fullName evidence="4">Small ribosomal subunit protein uS5</fullName>
    </recommendedName>
    <alternativeName>
        <fullName evidence="5">40S ribosomal protein S2</fullName>
    </alternativeName>
</protein>
<dbReference type="EMBL" id="BQXS01012525">
    <property type="protein sequence ID" value="GKT24450.1"/>
    <property type="molecule type" value="Genomic_DNA"/>
</dbReference>
<dbReference type="Pfam" id="PF00333">
    <property type="entry name" value="Ribosomal_S5"/>
    <property type="match status" value="1"/>
</dbReference>
<evidence type="ECO:0000256" key="7">
    <source>
        <dbReference type="RuleBase" id="RU003823"/>
    </source>
</evidence>
<dbReference type="SUPFAM" id="SSF54211">
    <property type="entry name" value="Ribosomal protein S5 domain 2-like"/>
    <property type="match status" value="1"/>
</dbReference>
<dbReference type="InterPro" id="IPR013810">
    <property type="entry name" value="Ribosomal_uS5_N"/>
</dbReference>
<feature type="domain" description="S5 DRBM" evidence="9">
    <location>
        <begin position="92"/>
        <end position="155"/>
    </location>
</feature>
<reference evidence="10" key="1">
    <citation type="submission" date="2022-03" db="EMBL/GenBank/DDBJ databases">
        <title>Draft genome sequence of Aduncisulcus paluster, a free-living microaerophilic Fornicata.</title>
        <authorList>
            <person name="Yuyama I."/>
            <person name="Kume K."/>
            <person name="Tamura T."/>
            <person name="Inagaki Y."/>
            <person name="Hashimoto T."/>
        </authorList>
    </citation>
    <scope>NUCLEOTIDE SEQUENCE</scope>
    <source>
        <strain evidence="10">NY0171</strain>
    </source>
</reference>
<dbReference type="PANTHER" id="PTHR13718:SF4">
    <property type="entry name" value="40S RIBOSOMAL PROTEIN S2"/>
    <property type="match status" value="1"/>
</dbReference>
<evidence type="ECO:0000256" key="4">
    <source>
        <dbReference type="ARBA" id="ARBA00035255"/>
    </source>
</evidence>
<sequence length="273" mass="29851">MRLVSFRNVRVMPEEKQQQQKQQSGFGRGGRGGKRPQRRAKPQAAEWVPATKLGRLVKAGKIRSLTEIFLNSMPIKEYQIIDHFFKEGATELVDEVIKIQSVQKQTNAGQRTRFKAYVLVGDRNGHVGLGIKVAKEVAGAIRGAIVNGKLGLIPIRRGYWGNNIGAPHTIPFKLTGKAGSVRVRLIPAPRGTGIVAAPVSKKVLQFAGVQDCFTSSTGSTRTLGSFVVATMNALRKSFTLLTPDLWAKTRVEPAPFDKHSAFLAKKDVKVAAE</sequence>
<dbReference type="InterPro" id="IPR005324">
    <property type="entry name" value="Ribosomal_uS5_C"/>
</dbReference>
<proteinExistence type="inferred from homology"/>
<keyword evidence="3 6" id="KW-0687">Ribonucleoprotein</keyword>
<dbReference type="Gene3D" id="3.30.230.10">
    <property type="match status" value="1"/>
</dbReference>
<name>A0ABQ5K0H6_9EUKA</name>
<dbReference type="GO" id="GO:0005840">
    <property type="term" value="C:ribosome"/>
    <property type="evidence" value="ECO:0007669"/>
    <property type="project" value="UniProtKB-KW"/>
</dbReference>
<dbReference type="PANTHER" id="PTHR13718">
    <property type="entry name" value="RIBOSOMAL S SUBUNIT"/>
    <property type="match status" value="1"/>
</dbReference>
<dbReference type="PROSITE" id="PS00585">
    <property type="entry name" value="RIBOSOMAL_S5"/>
    <property type="match status" value="1"/>
</dbReference>
<dbReference type="InterPro" id="IPR018192">
    <property type="entry name" value="Ribosomal_uS5_N_CS"/>
</dbReference>
<dbReference type="InterPro" id="IPR020568">
    <property type="entry name" value="Ribosomal_Su5_D2-typ_SF"/>
</dbReference>
<evidence type="ECO:0000259" key="9">
    <source>
        <dbReference type="PROSITE" id="PS50881"/>
    </source>
</evidence>